<proteinExistence type="predicted"/>
<dbReference type="EMBL" id="GGEC01084512">
    <property type="protein sequence ID" value="MBX64996.1"/>
    <property type="molecule type" value="Transcribed_RNA"/>
</dbReference>
<feature type="transmembrane region" description="Helical" evidence="1">
    <location>
        <begin position="12"/>
        <end position="35"/>
    </location>
</feature>
<accession>A0A2P2QDB9</accession>
<organism evidence="2">
    <name type="scientific">Rhizophora mucronata</name>
    <name type="common">Asiatic mangrove</name>
    <dbReference type="NCBI Taxonomy" id="61149"/>
    <lineage>
        <taxon>Eukaryota</taxon>
        <taxon>Viridiplantae</taxon>
        <taxon>Streptophyta</taxon>
        <taxon>Embryophyta</taxon>
        <taxon>Tracheophyta</taxon>
        <taxon>Spermatophyta</taxon>
        <taxon>Magnoliopsida</taxon>
        <taxon>eudicotyledons</taxon>
        <taxon>Gunneridae</taxon>
        <taxon>Pentapetalae</taxon>
        <taxon>rosids</taxon>
        <taxon>fabids</taxon>
        <taxon>Malpighiales</taxon>
        <taxon>Rhizophoraceae</taxon>
        <taxon>Rhizophora</taxon>
    </lineage>
</organism>
<sequence length="36" mass="4107">MEFVHAGRLNLCLLLFGGLFHFVTIVRINCGIFQLN</sequence>
<protein>
    <submittedName>
        <fullName evidence="2">Uncharacterized protein</fullName>
    </submittedName>
</protein>
<dbReference type="AlphaFoldDB" id="A0A2P2QDB9"/>
<evidence type="ECO:0000256" key="1">
    <source>
        <dbReference type="SAM" id="Phobius"/>
    </source>
</evidence>
<name>A0A2P2QDB9_RHIMU</name>
<reference evidence="2" key="1">
    <citation type="submission" date="2018-02" db="EMBL/GenBank/DDBJ databases">
        <title>Rhizophora mucronata_Transcriptome.</title>
        <authorList>
            <person name="Meera S.P."/>
            <person name="Sreeshan A."/>
            <person name="Augustine A."/>
        </authorList>
    </citation>
    <scope>NUCLEOTIDE SEQUENCE</scope>
    <source>
        <tissue evidence="2">Leaf</tissue>
    </source>
</reference>
<keyword evidence="1" id="KW-1133">Transmembrane helix</keyword>
<keyword evidence="1" id="KW-0812">Transmembrane</keyword>
<evidence type="ECO:0000313" key="2">
    <source>
        <dbReference type="EMBL" id="MBX64996.1"/>
    </source>
</evidence>
<keyword evidence="1" id="KW-0472">Membrane</keyword>